<keyword evidence="3" id="KW-1185">Reference proteome</keyword>
<reference evidence="2 3" key="1">
    <citation type="submission" date="2019-02" db="EMBL/GenBank/DDBJ databases">
        <title>Deep-cultivation of Planctomycetes and their phenomic and genomic characterization uncovers novel biology.</title>
        <authorList>
            <person name="Wiegand S."/>
            <person name="Jogler M."/>
            <person name="Boedeker C."/>
            <person name="Pinto D."/>
            <person name="Vollmers J."/>
            <person name="Rivas-Marin E."/>
            <person name="Kohn T."/>
            <person name="Peeters S.H."/>
            <person name="Heuer A."/>
            <person name="Rast P."/>
            <person name="Oberbeckmann S."/>
            <person name="Bunk B."/>
            <person name="Jeske O."/>
            <person name="Meyerdierks A."/>
            <person name="Storesund J.E."/>
            <person name="Kallscheuer N."/>
            <person name="Luecker S."/>
            <person name="Lage O.M."/>
            <person name="Pohl T."/>
            <person name="Merkel B.J."/>
            <person name="Hornburger P."/>
            <person name="Mueller R.-W."/>
            <person name="Bruemmer F."/>
            <person name="Labrenz M."/>
            <person name="Spormann A.M."/>
            <person name="Op Den Camp H."/>
            <person name="Overmann J."/>
            <person name="Amann R."/>
            <person name="Jetten M.S.M."/>
            <person name="Mascher T."/>
            <person name="Medema M.H."/>
            <person name="Devos D.P."/>
            <person name="Kaster A.-K."/>
            <person name="Ovreas L."/>
            <person name="Rohde M."/>
            <person name="Galperin M.Y."/>
            <person name="Jogler C."/>
        </authorList>
    </citation>
    <scope>NUCLEOTIDE SEQUENCE [LARGE SCALE GENOMIC DNA]</scope>
    <source>
        <strain evidence="2 3">CA54</strain>
    </source>
</reference>
<proteinExistence type="predicted"/>
<organism evidence="2 3">
    <name type="scientific">Symmachiella macrocystis</name>
    <dbReference type="NCBI Taxonomy" id="2527985"/>
    <lineage>
        <taxon>Bacteria</taxon>
        <taxon>Pseudomonadati</taxon>
        <taxon>Planctomycetota</taxon>
        <taxon>Planctomycetia</taxon>
        <taxon>Planctomycetales</taxon>
        <taxon>Planctomycetaceae</taxon>
        <taxon>Symmachiella</taxon>
    </lineage>
</organism>
<sequence length="192" mass="21282">MGELPEMCMQKSTDAELDAYVARLDRRRWWLIILAVLAVLGILFGLLSAAGIFTRVHWIGSHELDVHVLVLDARTQMPIPKAMVTLFDGPSHPLEIRPENLSKIHFGPDADHANPLQGETDQQGRVVLTRRFMAHGTYSRYSEVGSVLTSKVWAEVSAPGYGTVIIPVGGQDGKPREIQNKGPVYLTVMLSR</sequence>
<keyword evidence="1" id="KW-0812">Transmembrane</keyword>
<accession>A0A5C6BPC4</accession>
<feature type="transmembrane region" description="Helical" evidence="1">
    <location>
        <begin position="29"/>
        <end position="53"/>
    </location>
</feature>
<comment type="caution">
    <text evidence="2">The sequence shown here is derived from an EMBL/GenBank/DDBJ whole genome shotgun (WGS) entry which is preliminary data.</text>
</comment>
<evidence type="ECO:0000256" key="1">
    <source>
        <dbReference type="SAM" id="Phobius"/>
    </source>
</evidence>
<dbReference type="OrthoDB" id="9813814at2"/>
<dbReference type="Proteomes" id="UP000320735">
    <property type="component" value="Unassembled WGS sequence"/>
</dbReference>
<evidence type="ECO:0000313" key="2">
    <source>
        <dbReference type="EMBL" id="TWU13875.1"/>
    </source>
</evidence>
<evidence type="ECO:0000313" key="3">
    <source>
        <dbReference type="Proteomes" id="UP000320735"/>
    </source>
</evidence>
<keyword evidence="1" id="KW-1133">Transmembrane helix</keyword>
<dbReference type="EMBL" id="SJPP01000001">
    <property type="protein sequence ID" value="TWU13875.1"/>
    <property type="molecule type" value="Genomic_DNA"/>
</dbReference>
<protein>
    <submittedName>
        <fullName evidence="2">Uncharacterized protein</fullName>
    </submittedName>
</protein>
<name>A0A5C6BPC4_9PLAN</name>
<dbReference type="RefSeq" id="WP_146371134.1">
    <property type="nucleotide sequence ID" value="NZ_SJPP01000001.1"/>
</dbReference>
<keyword evidence="1" id="KW-0472">Membrane</keyword>
<gene>
    <name evidence="2" type="ORF">CA54_27150</name>
</gene>
<dbReference type="AlphaFoldDB" id="A0A5C6BPC4"/>